<evidence type="ECO:0000313" key="8">
    <source>
        <dbReference type="EMBL" id="KAJ4457765.1"/>
    </source>
</evidence>
<dbReference type="EMBL" id="JAPMOS010000040">
    <property type="protein sequence ID" value="KAJ4457765.1"/>
    <property type="molecule type" value="Genomic_DNA"/>
</dbReference>
<reference evidence="8" key="1">
    <citation type="journal article" date="2022" name="bioRxiv">
        <title>Genomics of Preaxostyla Flagellates Illuminates Evolutionary Transitions and the Path Towards Mitochondrial Loss.</title>
        <authorList>
            <person name="Novak L.V.F."/>
            <person name="Treitli S.C."/>
            <person name="Pyrih J."/>
            <person name="Halakuc P."/>
            <person name="Pipaliya S.V."/>
            <person name="Vacek V."/>
            <person name="Brzon O."/>
            <person name="Soukal P."/>
            <person name="Eme L."/>
            <person name="Dacks J.B."/>
            <person name="Karnkowska A."/>
            <person name="Elias M."/>
            <person name="Hampl V."/>
        </authorList>
    </citation>
    <scope>NUCLEOTIDE SEQUENCE</scope>
    <source>
        <strain evidence="8">RCP-MX</strain>
    </source>
</reference>
<protein>
    <recommendedName>
        <fullName evidence="7">RING-type domain-containing protein</fullName>
    </recommendedName>
</protein>
<evidence type="ECO:0000256" key="6">
    <source>
        <dbReference type="SAM" id="MobiDB-lite"/>
    </source>
</evidence>
<keyword evidence="9" id="KW-1185">Reference proteome</keyword>
<dbReference type="InterPro" id="IPR001841">
    <property type="entry name" value="Znf_RING"/>
</dbReference>
<accession>A0ABQ8UER2</accession>
<dbReference type="InterPro" id="IPR017907">
    <property type="entry name" value="Znf_RING_CS"/>
</dbReference>
<comment type="caution">
    <text evidence="8">The sequence shown here is derived from an EMBL/GenBank/DDBJ whole genome shotgun (WGS) entry which is preliminary data.</text>
</comment>
<keyword evidence="1" id="KW-0945">Host-virus interaction</keyword>
<evidence type="ECO:0000256" key="4">
    <source>
        <dbReference type="ARBA" id="ARBA00022833"/>
    </source>
</evidence>
<name>A0ABQ8UER2_9EUKA</name>
<keyword evidence="2" id="KW-0479">Metal-binding</keyword>
<feature type="region of interest" description="Disordered" evidence="6">
    <location>
        <begin position="949"/>
        <end position="982"/>
    </location>
</feature>
<feature type="compositionally biased region" description="Pro residues" evidence="6">
    <location>
        <begin position="1037"/>
        <end position="1061"/>
    </location>
</feature>
<sequence>MRCHKCPPLKETRVYTFIDDSNFRIGPGNRFPGEPKFDRILLRYDLLLREIIVRDRTFGKVCLIGSDPPPYPNYYKDVERLIGCPASVFPRSATGEVQNDTALGFKAFQRLAEPLPPGVSGVIALVTGDRDFLPVVERVHELAGKGFPWTVEVYSWADSAANEMRPNRRPAKLIGGRLLDEMDLHTLLADNPSDDTLLVPKDHCDVCKKKHVPTIKCGCYHSLCSDCLVCASMQCPICSPPQEPTKEYVFVFLDDSNFWLSACGAAALDDEFPDVQQEPRLPTDPRIRISFNGLVNFVMKDLRAKPTPLIMDRIPYEYLAFSSKKADPNVQTRSVDWTSNPSQPKWFRKVFPRTGNRNEEKEVENSILGEIMKQLSTPLPRGVRGVIALFAGKGANAPFLQAFREVPRPNWRVKVFGVAGSVSHQLYRPSIPVGLDGATAALSSVTMALSKTVFGTAASCLGAATADLTAAACAVSSATKGFQETADIVSLSCREWFDCGVLYRQTDSSTFVQKVSNAFAGDKTLPAQQEPEHAEPKDADQPLALVFRAEDRSRIREWDPFARRLDQIFKTPTCFCWPKHRDPSKKDYSPPTVVFLHFPQLPRKKMVLCNVPPDLAGLAIREGDECFSLDQCVLRKNNIPFVAKGLVPVKLLLDHPTEFLTTPRPSLLVRALDPTIFPDLHPEPVKGHPGLQVLHFRTLEEANNVMEQLPRASDPCLTVTLHNLWVFDDADEGSTSVLGPNNQVRDAICAKVQRETNKEKKQNGNWINDEERKRLRTVAQRLTTEVITLKTTAENLLGQTVQLPDSSSLPLLLEPLRDSAKSLRTRDQNEEAMEHADSMEDIAMVIEEREARRQDEKRALDACAMRRQRRLRVLANRYRDQAARRLGVEAAELSDVADQIDLERPLLRPRVPKYVGRVGTLIINELHVDDVVKQIQELWPLQPVMTNSDVPASSVPATPLAPRPLPPRPLPPRPLPPRPLPPRPLPEAVLTWSVFAKHHDFGAEWKDIPWKRHEELPCPDPLRSPDVAKATSVPVNAPTPPPLTPPPSAPPPPTPPPPTPIGLPAAQSVAEPVLARQVRQSPAHSDAPVIRPGPAMPIRACWDGLNCPLYRHVRVFHPRGCNCPDRDRDWAHTLRFSHPEIPKQERPRPRPW</sequence>
<evidence type="ECO:0000259" key="7">
    <source>
        <dbReference type="PROSITE" id="PS50089"/>
    </source>
</evidence>
<evidence type="ECO:0000256" key="2">
    <source>
        <dbReference type="ARBA" id="ARBA00022723"/>
    </source>
</evidence>
<dbReference type="PROSITE" id="PS50089">
    <property type="entry name" value="ZF_RING_2"/>
    <property type="match status" value="1"/>
</dbReference>
<dbReference type="Proteomes" id="UP001141327">
    <property type="component" value="Unassembled WGS sequence"/>
</dbReference>
<evidence type="ECO:0000256" key="1">
    <source>
        <dbReference type="ARBA" id="ARBA00022581"/>
    </source>
</evidence>
<feature type="domain" description="RING-type" evidence="7">
    <location>
        <begin position="204"/>
        <end position="239"/>
    </location>
</feature>
<evidence type="ECO:0000256" key="5">
    <source>
        <dbReference type="PROSITE-ProRule" id="PRU00175"/>
    </source>
</evidence>
<proteinExistence type="predicted"/>
<dbReference type="PANTHER" id="PTHR13037">
    <property type="entry name" value="FORMIN"/>
    <property type="match status" value="1"/>
</dbReference>
<keyword evidence="4" id="KW-0862">Zinc</keyword>
<dbReference type="PROSITE" id="PS00518">
    <property type="entry name" value="ZF_RING_1"/>
    <property type="match status" value="1"/>
</dbReference>
<dbReference type="PANTHER" id="PTHR13037:SF24">
    <property type="entry name" value="POLYCOMB PROTEIN PCL-RELATED"/>
    <property type="match status" value="1"/>
</dbReference>
<keyword evidence="3 5" id="KW-0863">Zinc-finger</keyword>
<dbReference type="Gene3D" id="3.40.50.1010">
    <property type="entry name" value="5'-nuclease"/>
    <property type="match status" value="1"/>
</dbReference>
<evidence type="ECO:0000256" key="3">
    <source>
        <dbReference type="ARBA" id="ARBA00022771"/>
    </source>
</evidence>
<organism evidence="8 9">
    <name type="scientific">Paratrimastix pyriformis</name>
    <dbReference type="NCBI Taxonomy" id="342808"/>
    <lineage>
        <taxon>Eukaryota</taxon>
        <taxon>Metamonada</taxon>
        <taxon>Preaxostyla</taxon>
        <taxon>Paratrimastigidae</taxon>
        <taxon>Paratrimastix</taxon>
    </lineage>
</organism>
<feature type="compositionally biased region" description="Pro residues" evidence="6">
    <location>
        <begin position="959"/>
        <end position="982"/>
    </location>
</feature>
<gene>
    <name evidence="8" type="ORF">PAPYR_6696</name>
</gene>
<feature type="region of interest" description="Disordered" evidence="6">
    <location>
        <begin position="1021"/>
        <end position="1064"/>
    </location>
</feature>
<dbReference type="PRINTS" id="PR01217">
    <property type="entry name" value="PRICHEXTENSN"/>
</dbReference>
<evidence type="ECO:0000313" key="9">
    <source>
        <dbReference type="Proteomes" id="UP001141327"/>
    </source>
</evidence>